<dbReference type="AlphaFoldDB" id="A0A6V7P8G9"/>
<dbReference type="Pfam" id="PF14226">
    <property type="entry name" value="DIOX_N"/>
    <property type="match status" value="1"/>
</dbReference>
<evidence type="ECO:0000256" key="3">
    <source>
        <dbReference type="ARBA" id="ARBA00023004"/>
    </source>
</evidence>
<keyword evidence="1" id="KW-0479">Metal-binding</keyword>
<protein>
    <recommendedName>
        <fullName evidence="5">Non-haem dioxygenase N-terminal domain-containing protein</fullName>
    </recommendedName>
</protein>
<dbReference type="InterPro" id="IPR050295">
    <property type="entry name" value="Plant_2OG-oxidoreductases"/>
</dbReference>
<proteinExistence type="predicted"/>
<reference evidence="6" key="1">
    <citation type="submission" date="2020-07" db="EMBL/GenBank/DDBJ databases">
        <authorList>
            <person name="Lin J."/>
        </authorList>
    </citation>
    <scope>NUCLEOTIDE SEQUENCE</scope>
</reference>
<dbReference type="InterPro" id="IPR027443">
    <property type="entry name" value="IPNS-like_sf"/>
</dbReference>
<dbReference type="InterPro" id="IPR026992">
    <property type="entry name" value="DIOX_N"/>
</dbReference>
<name>A0A6V7P8G9_ANACO</name>
<evidence type="ECO:0000259" key="5">
    <source>
        <dbReference type="Pfam" id="PF14226"/>
    </source>
</evidence>
<dbReference type="PANTHER" id="PTHR47991">
    <property type="entry name" value="OXOGLUTARATE/IRON-DEPENDENT DIOXYGENASE"/>
    <property type="match status" value="1"/>
</dbReference>
<dbReference type="EMBL" id="LR862146">
    <property type="protein sequence ID" value="CAD1827099.1"/>
    <property type="molecule type" value="Genomic_DNA"/>
</dbReference>
<feature type="region of interest" description="Disordered" evidence="4">
    <location>
        <begin position="1"/>
        <end position="106"/>
    </location>
</feature>
<accession>A0A6V7P8G9</accession>
<evidence type="ECO:0000256" key="1">
    <source>
        <dbReference type="ARBA" id="ARBA00022723"/>
    </source>
</evidence>
<evidence type="ECO:0000313" key="6">
    <source>
        <dbReference type="EMBL" id="CAD1827099.1"/>
    </source>
</evidence>
<keyword evidence="3" id="KW-0408">Iron</keyword>
<evidence type="ECO:0000256" key="4">
    <source>
        <dbReference type="SAM" id="MobiDB-lite"/>
    </source>
</evidence>
<dbReference type="Gene3D" id="2.60.120.330">
    <property type="entry name" value="B-lactam Antibiotic, Isopenicillin N Synthase, Chain"/>
    <property type="match status" value="1"/>
</dbReference>
<feature type="domain" description="Non-haem dioxygenase N-terminal" evidence="5">
    <location>
        <begin position="109"/>
        <end position="179"/>
    </location>
</feature>
<evidence type="ECO:0000256" key="2">
    <source>
        <dbReference type="ARBA" id="ARBA00023002"/>
    </source>
</evidence>
<dbReference type="GO" id="GO:0046872">
    <property type="term" value="F:metal ion binding"/>
    <property type="evidence" value="ECO:0007669"/>
    <property type="project" value="UniProtKB-KW"/>
</dbReference>
<gene>
    <name evidence="6" type="ORF">CB5_LOCUS10310</name>
</gene>
<feature type="compositionally biased region" description="Gly residues" evidence="4">
    <location>
        <begin position="74"/>
        <end position="100"/>
    </location>
</feature>
<keyword evidence="2" id="KW-0560">Oxidoreductase</keyword>
<dbReference type="GO" id="GO:0016491">
    <property type="term" value="F:oxidoreductase activity"/>
    <property type="evidence" value="ECO:0007669"/>
    <property type="project" value="UniProtKB-KW"/>
</dbReference>
<dbReference type="SUPFAM" id="SSF51197">
    <property type="entry name" value="Clavaminate synthase-like"/>
    <property type="match status" value="1"/>
</dbReference>
<sequence>MTDDAQQGPHLNIEAHTTNCEAPPLLAPTNGSREGSGPGDRVGAHRGAGRDTVGVRAVGAGPARHDHVPRPGPGDTGGGPLGARARAGGGGGEPGVGDLPGGESRDPGAVIGDLQRVGREFFELPQAEKERYGMDPNSGRFEGYGTKLQKDLEGKKDWVDFFFHIVWPPSSVDYSIWPTNPPEYRKANEEYTKYLVKLMDKIFEYLSVGLGLEKHVLKEACGGEELRLLAKINYYPPCPAPT</sequence>
<organism evidence="6">
    <name type="scientific">Ananas comosus var. bracteatus</name>
    <name type="common">red pineapple</name>
    <dbReference type="NCBI Taxonomy" id="296719"/>
    <lineage>
        <taxon>Eukaryota</taxon>
        <taxon>Viridiplantae</taxon>
        <taxon>Streptophyta</taxon>
        <taxon>Embryophyta</taxon>
        <taxon>Tracheophyta</taxon>
        <taxon>Spermatophyta</taxon>
        <taxon>Magnoliopsida</taxon>
        <taxon>Liliopsida</taxon>
        <taxon>Poales</taxon>
        <taxon>Bromeliaceae</taxon>
        <taxon>Bromelioideae</taxon>
        <taxon>Ananas</taxon>
    </lineage>
</organism>